<evidence type="ECO:0000256" key="2">
    <source>
        <dbReference type="ARBA" id="ARBA00022525"/>
    </source>
</evidence>
<accession>A0A5S4W1K4</accession>
<dbReference type="GO" id="GO:0005509">
    <property type="term" value="F:calcium ion binding"/>
    <property type="evidence" value="ECO:0007669"/>
    <property type="project" value="InterPro"/>
</dbReference>
<name>A0A5S4W1K4_9BRAD</name>
<evidence type="ECO:0000313" key="4">
    <source>
        <dbReference type="EMBL" id="TYL73231.1"/>
    </source>
</evidence>
<dbReference type="PANTHER" id="PTHR38340">
    <property type="entry name" value="S-LAYER PROTEIN"/>
    <property type="match status" value="1"/>
</dbReference>
<evidence type="ECO:0000256" key="1">
    <source>
        <dbReference type="ARBA" id="ARBA00004613"/>
    </source>
</evidence>
<gene>
    <name evidence="4" type="ORF">FXB38_36845</name>
</gene>
<evidence type="ECO:0000256" key="3">
    <source>
        <dbReference type="SAM" id="MobiDB-lite"/>
    </source>
</evidence>
<dbReference type="OrthoDB" id="6305173at2"/>
<dbReference type="InterPro" id="IPR050557">
    <property type="entry name" value="RTX_toxin/Mannuronan_C5-epim"/>
</dbReference>
<comment type="subcellular location">
    <subcellularLocation>
        <location evidence="1">Secreted</location>
    </subcellularLocation>
</comment>
<dbReference type="AlphaFoldDB" id="A0A5S4W1K4"/>
<evidence type="ECO:0008006" key="6">
    <source>
        <dbReference type="Google" id="ProtNLM"/>
    </source>
</evidence>
<dbReference type="RefSeq" id="WP_148755837.1">
    <property type="nucleotide sequence ID" value="NZ_VSSR01000078.1"/>
</dbReference>
<dbReference type="EMBL" id="VSSR01000078">
    <property type="protein sequence ID" value="TYL73231.1"/>
    <property type="molecule type" value="Genomic_DNA"/>
</dbReference>
<evidence type="ECO:0000313" key="5">
    <source>
        <dbReference type="Proteomes" id="UP000324853"/>
    </source>
</evidence>
<organism evidence="4 5">
    <name type="scientific">Bradyrhizobium cytisi</name>
    <dbReference type="NCBI Taxonomy" id="515489"/>
    <lineage>
        <taxon>Bacteria</taxon>
        <taxon>Pseudomonadati</taxon>
        <taxon>Pseudomonadota</taxon>
        <taxon>Alphaproteobacteria</taxon>
        <taxon>Hyphomicrobiales</taxon>
        <taxon>Nitrobacteraceae</taxon>
        <taxon>Bradyrhizobium</taxon>
    </lineage>
</organism>
<dbReference type="Gene3D" id="2.160.20.160">
    <property type="match status" value="1"/>
</dbReference>
<dbReference type="InterPro" id="IPR012332">
    <property type="entry name" value="Autotransporter_pectin_lyase_C"/>
</dbReference>
<reference evidence="4 5" key="1">
    <citation type="submission" date="2019-08" db="EMBL/GenBank/DDBJ databases">
        <title>Bradyrhizobium hipponensis sp. nov., a rhizobium isolated from a Lupinus angustifolius root nodule in Tunisia.</title>
        <authorList>
            <person name="Off K."/>
            <person name="Rejili M."/>
            <person name="Mars M."/>
            <person name="Brachmann A."/>
            <person name="Marin M."/>
        </authorList>
    </citation>
    <scope>NUCLEOTIDE SEQUENCE [LARGE SCALE GENOMIC DNA]</scope>
    <source>
        <strain evidence="4 5">CTAW11</strain>
    </source>
</reference>
<dbReference type="InterPro" id="IPR030930">
    <property type="entry name" value="AIDA"/>
</dbReference>
<comment type="caution">
    <text evidence="4">The sequence shown here is derived from an EMBL/GenBank/DDBJ whole genome shotgun (WGS) entry which is preliminary data.</text>
</comment>
<feature type="region of interest" description="Disordered" evidence="3">
    <location>
        <begin position="1"/>
        <end position="26"/>
    </location>
</feature>
<dbReference type="SUPFAM" id="SSF51120">
    <property type="entry name" value="beta-Roll"/>
    <property type="match status" value="2"/>
</dbReference>
<dbReference type="InterPro" id="IPR011050">
    <property type="entry name" value="Pectin_lyase_fold/virulence"/>
</dbReference>
<sequence>MTVIPPASGITIHNGDTMDVSGGASVDNTTIQTGGLQTVGGSFSTSTATHTVIDGGEQDVIFDGVASYTTINQGGIQRVTGEFVHEGPTPGEVDHTTINDGGEQDIDTGSATATSVNSGGVQNVTNGGSASGTIVNSGGVLKVSGETVETAPVYPPPVIQSVATAATINYQGEFDVTGGGTAVNTIVNGGAMTVSGSIPDPFANVPGQPAVDASMATGTTVESFGILTVSNGALVSGTTLQNFGRLNVDAGGTATGTIINYGTMQLSAGATATNTTVNQYGALIVLGNANFSGTVFNAGSTLEIGDGTIENGFTVAKSVTLAVLDGGVLNNSSISAGGTLIAEAGATLSNTTFQSGATFIIDYGYTENGFTVSNGILFEVFGTATNTTISAGGEEILGNYGEGGTASNTVINGGEQDVGLISTASYTTINMGGIQRVTGLYIHDEPGPGRADHTTVNNGGAQDVDTGIVTSTTVNAGGVQNLTNGGIASGTIVKSGGIVNASGETVYHSPGGQYAFVIRSEVDSAVVGSGGQLHLSGAGIAKNATINGGVMTVSGSIADPTSDPSAPAVDASTASGTMLNSGSISVSDGGIVTSTTLNGGMLDVLDQGTANASTIYRGAAELVESGGVVGATTIAGGTLDLKAGAMSDDAITFSGQGTFKIEQKLVSGPSTFASQIKGISLGDQIDLSGLSYASVATATVSGSKLTVSNGAASETFSLADTSVTRFGITKDGSGGILLTAAALPSIAGVVSGQATSNEAAINPFATVTITDPNAGATDSLLITLAGAAGILSGTGLTSLGNGIYELAATSADKLTAELHALTFVSSPHGDGSATTIFTLSDTSSVGLTVSDAHTSVIDTHQAGPTTIDGPASGYATIQGTTGNDIIHAYGMFNIIHGNGGNDTIYAGLYGTVDVPSGDSTVHLEGFGNRVTGGDGNITVTGSTGATMITLGHGNDTIDASGYGNIIALGNGDNLVHPGDGTSLTTAGNGNDQVTLSGFGNTVMLGNGNDLVTGGGGANSVTLGDGDNTVNLGGMVNQITVGSGTNTIIAGNGADNVVAGAGHDTIELGGVANHVALNGSTASVTNQIGLDVITVNGGSDQFNFVGFGNQAIINGPAHVNINDHGTGLTVSVNSSSQIDTMSGFGNDPLGVIDLGNGAGNYHSVADIMSALKSDGHGGTQLALGSAPNAGSLDFIDTAISQLHASNFVIV</sequence>
<keyword evidence="2" id="KW-0964">Secreted</keyword>
<dbReference type="InterPro" id="IPR011049">
    <property type="entry name" value="Serralysin-like_metalloprot_C"/>
</dbReference>
<keyword evidence="5" id="KW-1185">Reference proteome</keyword>
<proteinExistence type="predicted"/>
<dbReference type="Pfam" id="PF00353">
    <property type="entry name" value="HemolysinCabind"/>
    <property type="match status" value="3"/>
</dbReference>
<protein>
    <recommendedName>
        <fullName evidence="6">Calcium-binding protein</fullName>
    </recommendedName>
</protein>
<dbReference type="GO" id="GO:0005576">
    <property type="term" value="C:extracellular region"/>
    <property type="evidence" value="ECO:0007669"/>
    <property type="project" value="UniProtKB-SubCell"/>
</dbReference>
<dbReference type="PANTHER" id="PTHR38340:SF1">
    <property type="entry name" value="S-LAYER PROTEIN"/>
    <property type="match status" value="1"/>
</dbReference>
<dbReference type="SUPFAM" id="SSF51126">
    <property type="entry name" value="Pectin lyase-like"/>
    <property type="match status" value="1"/>
</dbReference>
<dbReference type="Proteomes" id="UP000324853">
    <property type="component" value="Unassembled WGS sequence"/>
</dbReference>
<dbReference type="Gene3D" id="2.160.20.20">
    <property type="match status" value="3"/>
</dbReference>
<dbReference type="InterPro" id="IPR001343">
    <property type="entry name" value="Hemolysn_Ca-bd"/>
</dbReference>
<dbReference type="NCBIfam" id="TIGR04415">
    <property type="entry name" value="O_hepto_targRPT"/>
    <property type="match status" value="5"/>
</dbReference>